<dbReference type="SMART" id="SM00448">
    <property type="entry name" value="REC"/>
    <property type="match status" value="1"/>
</dbReference>
<dbReference type="Proteomes" id="UP001301012">
    <property type="component" value="Unassembled WGS sequence"/>
</dbReference>
<evidence type="ECO:0000256" key="2">
    <source>
        <dbReference type="ARBA" id="ARBA00023015"/>
    </source>
</evidence>
<evidence type="ECO:0000313" key="11">
    <source>
        <dbReference type="Proteomes" id="UP001301012"/>
    </source>
</evidence>
<dbReference type="Pfam" id="PF00486">
    <property type="entry name" value="Trans_reg_C"/>
    <property type="match status" value="1"/>
</dbReference>
<dbReference type="Gene3D" id="6.10.250.690">
    <property type="match status" value="1"/>
</dbReference>
<dbReference type="InterPro" id="IPR036388">
    <property type="entry name" value="WH-like_DNA-bd_sf"/>
</dbReference>
<feature type="modified residue" description="4-aspartylphosphate" evidence="6">
    <location>
        <position position="52"/>
    </location>
</feature>
<organism evidence="10 11">
    <name type="scientific">Romboutsia sedimentorum</name>
    <dbReference type="NCBI Taxonomy" id="1368474"/>
    <lineage>
        <taxon>Bacteria</taxon>
        <taxon>Bacillati</taxon>
        <taxon>Bacillota</taxon>
        <taxon>Clostridia</taxon>
        <taxon>Peptostreptococcales</taxon>
        <taxon>Peptostreptococcaceae</taxon>
        <taxon>Romboutsia</taxon>
    </lineage>
</organism>
<dbReference type="Gene3D" id="1.10.10.10">
    <property type="entry name" value="Winged helix-like DNA-binding domain superfamily/Winged helix DNA-binding domain"/>
    <property type="match status" value="1"/>
</dbReference>
<evidence type="ECO:0000313" key="10">
    <source>
        <dbReference type="EMBL" id="MDK2564020.1"/>
    </source>
</evidence>
<name>A0ABT7EAS7_9FIRM</name>
<dbReference type="InterPro" id="IPR011006">
    <property type="entry name" value="CheY-like_superfamily"/>
</dbReference>
<evidence type="ECO:0000256" key="1">
    <source>
        <dbReference type="ARBA" id="ARBA00018672"/>
    </source>
</evidence>
<keyword evidence="4" id="KW-0804">Transcription</keyword>
<dbReference type="InterPro" id="IPR001867">
    <property type="entry name" value="OmpR/PhoB-type_DNA-bd"/>
</dbReference>
<dbReference type="PROSITE" id="PS50110">
    <property type="entry name" value="RESPONSE_REGULATORY"/>
    <property type="match status" value="1"/>
</dbReference>
<accession>A0ABT7EAS7</accession>
<dbReference type="SMART" id="SM00862">
    <property type="entry name" value="Trans_reg_C"/>
    <property type="match status" value="1"/>
</dbReference>
<evidence type="ECO:0000256" key="4">
    <source>
        <dbReference type="ARBA" id="ARBA00023163"/>
    </source>
</evidence>
<evidence type="ECO:0000256" key="6">
    <source>
        <dbReference type="PROSITE-ProRule" id="PRU00169"/>
    </source>
</evidence>
<dbReference type="RefSeq" id="WP_284132958.1">
    <property type="nucleotide sequence ID" value="NZ_JASKYM010000005.1"/>
</dbReference>
<dbReference type="InterPro" id="IPR001789">
    <property type="entry name" value="Sig_transdc_resp-reg_receiver"/>
</dbReference>
<dbReference type="InterPro" id="IPR039420">
    <property type="entry name" value="WalR-like"/>
</dbReference>
<dbReference type="PANTHER" id="PTHR48111:SF73">
    <property type="entry name" value="ALKALINE PHOSPHATASE SYNTHESIS TRANSCRIPTIONAL REGULATORY PROTEIN PHOP"/>
    <property type="match status" value="1"/>
</dbReference>
<comment type="function">
    <text evidence="5">May play the central regulatory role in sporulation. It may be an element of the effector pathway responsible for the activation of sporulation genes in response to nutritional stress. Spo0A may act in concert with spo0H (a sigma factor) to control the expression of some genes that are critical to the sporulation process.</text>
</comment>
<sequence length="237" mass="27629">MINILVAEDDKRILRLIADFLKKESYNVFTAENGQDALEIFIKESISLVILDIMMPIYDGWHVCMEIRKKSDIPVLILTARDSDLDELKGFDIGADEYISKPFNPKLLMARVKNLLKRVEHNNLLKNESSIDLKDDLHNKNILCYEDVCIDLEEKLMKIDSEIIELKPKEYDLIVLFIKNKNRLFERENLLDLVWGYDYLGDPRTLDTHINRLRNKLGSKAHLLKTIRGFGYKFGGE</sequence>
<dbReference type="Gene3D" id="3.40.50.2300">
    <property type="match status" value="1"/>
</dbReference>
<keyword evidence="2" id="KW-0805">Transcription regulation</keyword>
<keyword evidence="3 7" id="KW-0238">DNA-binding</keyword>
<evidence type="ECO:0000256" key="7">
    <source>
        <dbReference type="PROSITE-ProRule" id="PRU01091"/>
    </source>
</evidence>
<evidence type="ECO:0000256" key="3">
    <source>
        <dbReference type="ARBA" id="ARBA00023125"/>
    </source>
</evidence>
<evidence type="ECO:0000259" key="9">
    <source>
        <dbReference type="PROSITE" id="PS51755"/>
    </source>
</evidence>
<keyword evidence="6" id="KW-0597">Phosphoprotein</keyword>
<dbReference type="CDD" id="cd17574">
    <property type="entry name" value="REC_OmpR"/>
    <property type="match status" value="1"/>
</dbReference>
<dbReference type="SUPFAM" id="SSF46894">
    <property type="entry name" value="C-terminal effector domain of the bipartite response regulators"/>
    <property type="match status" value="1"/>
</dbReference>
<dbReference type="PROSITE" id="PS51755">
    <property type="entry name" value="OMPR_PHOB"/>
    <property type="match status" value="1"/>
</dbReference>
<comment type="caution">
    <text evidence="10">The sequence shown here is derived from an EMBL/GenBank/DDBJ whole genome shotgun (WGS) entry which is preliminary data.</text>
</comment>
<feature type="domain" description="Response regulatory" evidence="8">
    <location>
        <begin position="3"/>
        <end position="116"/>
    </location>
</feature>
<proteinExistence type="predicted"/>
<evidence type="ECO:0000256" key="5">
    <source>
        <dbReference type="ARBA" id="ARBA00024867"/>
    </source>
</evidence>
<dbReference type="SUPFAM" id="SSF52172">
    <property type="entry name" value="CheY-like"/>
    <property type="match status" value="1"/>
</dbReference>
<dbReference type="InterPro" id="IPR016032">
    <property type="entry name" value="Sig_transdc_resp-reg_C-effctor"/>
</dbReference>
<protein>
    <recommendedName>
        <fullName evidence="1">Stage 0 sporulation protein A homolog</fullName>
    </recommendedName>
</protein>
<dbReference type="CDD" id="cd00383">
    <property type="entry name" value="trans_reg_C"/>
    <property type="match status" value="1"/>
</dbReference>
<dbReference type="EMBL" id="JASKYM010000005">
    <property type="protein sequence ID" value="MDK2564020.1"/>
    <property type="molecule type" value="Genomic_DNA"/>
</dbReference>
<dbReference type="Pfam" id="PF00072">
    <property type="entry name" value="Response_reg"/>
    <property type="match status" value="1"/>
</dbReference>
<gene>
    <name evidence="10" type="ORF">QOZ84_10695</name>
</gene>
<feature type="domain" description="OmpR/PhoB-type" evidence="9">
    <location>
        <begin position="140"/>
        <end position="236"/>
    </location>
</feature>
<feature type="DNA-binding region" description="OmpR/PhoB-type" evidence="7">
    <location>
        <begin position="140"/>
        <end position="236"/>
    </location>
</feature>
<reference evidence="10 11" key="1">
    <citation type="submission" date="2023-05" db="EMBL/GenBank/DDBJ databases">
        <title>Rombocin, a short stable natural nisin variant, displays selective antimicrobial activity against Listeria monocytogenes and employs dual mode of action to kill target bacterial strains.</title>
        <authorList>
            <person name="Wambui J."/>
            <person name="Stephan R."/>
            <person name="Kuipers O.P."/>
        </authorList>
    </citation>
    <scope>NUCLEOTIDE SEQUENCE [LARGE SCALE GENOMIC DNA]</scope>
    <source>
        <strain evidence="10 11">RC002</strain>
    </source>
</reference>
<evidence type="ECO:0000259" key="8">
    <source>
        <dbReference type="PROSITE" id="PS50110"/>
    </source>
</evidence>
<dbReference type="PANTHER" id="PTHR48111">
    <property type="entry name" value="REGULATOR OF RPOS"/>
    <property type="match status" value="1"/>
</dbReference>
<keyword evidence="11" id="KW-1185">Reference proteome</keyword>